<evidence type="ECO:0000256" key="4">
    <source>
        <dbReference type="ARBA" id="ARBA00022801"/>
    </source>
</evidence>
<dbReference type="Gene3D" id="2.70.98.30">
    <property type="entry name" value="Golgi alpha-mannosidase II, domain 4"/>
    <property type="match status" value="1"/>
</dbReference>
<keyword evidence="9" id="KW-0732">Signal</keyword>
<evidence type="ECO:0000259" key="11">
    <source>
        <dbReference type="Pfam" id="PF17652"/>
    </source>
</evidence>
<keyword evidence="7" id="KW-0961">Cell wall biogenesis/degradation</keyword>
<keyword evidence="4" id="KW-0378">Hydrolase</keyword>
<dbReference type="InterPro" id="IPR040451">
    <property type="entry name" value="GH81_N"/>
</dbReference>
<evidence type="ECO:0000256" key="3">
    <source>
        <dbReference type="ARBA" id="ARBA00012780"/>
    </source>
</evidence>
<accession>A0A2B7Y6S8</accession>
<evidence type="ECO:0000259" key="10">
    <source>
        <dbReference type="Pfam" id="PF03639"/>
    </source>
</evidence>
<evidence type="ECO:0000256" key="6">
    <source>
        <dbReference type="ARBA" id="ARBA00023295"/>
    </source>
</evidence>
<evidence type="ECO:0000313" key="12">
    <source>
        <dbReference type="EMBL" id="PGH16809.1"/>
    </source>
</evidence>
<dbReference type="GO" id="GO:0052861">
    <property type="term" value="F:endo-1,3(4)-beta-glucanase activity"/>
    <property type="evidence" value="ECO:0007669"/>
    <property type="project" value="InterPro"/>
</dbReference>
<dbReference type="GO" id="GO:0009986">
    <property type="term" value="C:cell surface"/>
    <property type="evidence" value="ECO:0007669"/>
    <property type="project" value="TreeGrafter"/>
</dbReference>
<dbReference type="PANTHER" id="PTHR31983">
    <property type="entry name" value="ENDO-1,3(4)-BETA-GLUCANASE 1"/>
    <property type="match status" value="1"/>
</dbReference>
<comment type="caution">
    <text evidence="12">The sequence shown here is derived from an EMBL/GenBank/DDBJ whole genome shotgun (WGS) entry which is preliminary data.</text>
</comment>
<keyword evidence="5" id="KW-0119">Carbohydrate metabolism</keyword>
<sequence>MAFSTPIWLGAIMLMAIQCLTGAQALHCLSDFDCIVDIGGADDKFFTPVTQLPPTTVQVLATGSPGKYCTTLERDVRPSSQPFPTEIVYATFEERIGLLHPGFPHLDIAPYSILISNSTCYYKEEPCPGLPHVEETRVAPWLRPKSTSVLGTFTVTVTKTRSRTDCTPYPITGSQSKLFPTGTASLYPFPTTTLSHSSPASSGTSIPRPPVMSGQNVFEPISTDPIPANIPARNDHPLQKKNIWDTPGPVSTNKFYANFFIGSQANYGFVHPYAVGWAKGSAPVKSDGLVISHIEADKLAFGNKSDTIPGNPVQCYINPIGIQAMILSASELDNSTVLSVSKPLAFSADIILQPQSNSTSNVTFPLVQGMGFVTGVYTNLQPAIQSGVFFRELASAAPPRPGIFKYRISLENSTTWLIYVTPENGADPKLELVDNGLIRGPTGFKGTIQIAKNPKGGAGETIYDRSAGVYATAANMTGAVSASDKRGSYKLAWEKAGKDVNSTQLLMFALPHHVQSFDTATQGMKTDMLMRTTTKGMATACVGDSWTMVEEDLPIDIGFAPQILGSGTTDLSEAAKQKIKEVAPNELSQDIHQQTNLDSMYFSGKALAKFAMLVYTVRELAQDIPLSESPFQTLKDAFKTFVDNKQKFPLVYDEVWKGVVSSGTYETGDPGLDFGNAFYNDHHFHYGYFILAAAIIGHFEPSWIDANKVWVNMLVRDAANSVSGDALFPFSRGFDWYNGHSWAKGLFESIDGKDQESTSEDTMFAYAIKMWGKTSGDASMEARGNLMLGILSRTLNNYFLMKSDNVNQPKEFIGNKVTGILFENKAEHTTYFGANLEYIHGIHMLPLIPSSGYTRSKDFVREEWDAMFSEQASTSASKVQGGWQGVLYANLAIIDPTASWNFFAQEPFDLAKVDGGASRTWYLAYAAG</sequence>
<evidence type="ECO:0000256" key="9">
    <source>
        <dbReference type="SAM" id="SignalP"/>
    </source>
</evidence>
<dbReference type="FunFam" id="1.10.287.1170:FF:000001">
    <property type="entry name" value="Endo-1,3-beta-glucanase Engl1"/>
    <property type="match status" value="1"/>
</dbReference>
<evidence type="ECO:0000313" key="13">
    <source>
        <dbReference type="Proteomes" id="UP000223968"/>
    </source>
</evidence>
<dbReference type="STRING" id="1447875.A0A2B7Y6S8"/>
<dbReference type="EMBL" id="PDNB01000014">
    <property type="protein sequence ID" value="PGH16809.1"/>
    <property type="molecule type" value="Genomic_DNA"/>
</dbReference>
<dbReference type="InterPro" id="IPR005200">
    <property type="entry name" value="Endo-beta-glucanase"/>
</dbReference>
<keyword evidence="8" id="KW-0624">Polysaccharide degradation</keyword>
<dbReference type="Proteomes" id="UP000223968">
    <property type="component" value="Unassembled WGS sequence"/>
</dbReference>
<evidence type="ECO:0000256" key="2">
    <source>
        <dbReference type="ARBA" id="ARBA00010730"/>
    </source>
</evidence>
<comment type="similarity">
    <text evidence="2">Belongs to the glycosyl hydrolase 81 family.</text>
</comment>
<feature type="domain" description="Glycosyl hydrolase family 81 N-terminal" evidence="10">
    <location>
        <begin position="236"/>
        <end position="561"/>
    </location>
</feature>
<dbReference type="PROSITE" id="PS52008">
    <property type="entry name" value="GH81"/>
    <property type="match status" value="1"/>
</dbReference>
<organism evidence="12 13">
    <name type="scientific">Helicocarpus griseus UAMH5409</name>
    <dbReference type="NCBI Taxonomy" id="1447875"/>
    <lineage>
        <taxon>Eukaryota</taxon>
        <taxon>Fungi</taxon>
        <taxon>Dikarya</taxon>
        <taxon>Ascomycota</taxon>
        <taxon>Pezizomycotina</taxon>
        <taxon>Eurotiomycetes</taxon>
        <taxon>Eurotiomycetidae</taxon>
        <taxon>Onygenales</taxon>
        <taxon>Ajellomycetaceae</taxon>
        <taxon>Helicocarpus</taxon>
    </lineage>
</organism>
<evidence type="ECO:0000256" key="5">
    <source>
        <dbReference type="ARBA" id="ARBA00023277"/>
    </source>
</evidence>
<protein>
    <recommendedName>
        <fullName evidence="3">glucan endo-1,3-beta-D-glucosidase</fullName>
        <ecNumber evidence="3">3.2.1.39</ecNumber>
    </recommendedName>
</protein>
<dbReference type="Pfam" id="PF17652">
    <property type="entry name" value="Glyco_hydro81C"/>
    <property type="match status" value="1"/>
</dbReference>
<dbReference type="PANTHER" id="PTHR31983:SF0">
    <property type="entry name" value="GLUCAN ENDO-1,3-BETA-D-GLUCOSIDASE 2"/>
    <property type="match status" value="1"/>
</dbReference>
<dbReference type="Pfam" id="PF03639">
    <property type="entry name" value="Glyco_hydro_81"/>
    <property type="match status" value="1"/>
</dbReference>
<feature type="domain" description="Glycosyl hydrolase family 81 C-terminal" evidence="11">
    <location>
        <begin position="571"/>
        <end position="923"/>
    </location>
</feature>
<feature type="signal peptide" evidence="9">
    <location>
        <begin position="1"/>
        <end position="25"/>
    </location>
</feature>
<evidence type="ECO:0000256" key="7">
    <source>
        <dbReference type="ARBA" id="ARBA00023316"/>
    </source>
</evidence>
<evidence type="ECO:0000256" key="1">
    <source>
        <dbReference type="ARBA" id="ARBA00000382"/>
    </source>
</evidence>
<dbReference type="AlphaFoldDB" id="A0A2B7Y6S8"/>
<dbReference type="GO" id="GO:0042973">
    <property type="term" value="F:glucan endo-1,3-beta-D-glucosidase activity"/>
    <property type="evidence" value="ECO:0007669"/>
    <property type="project" value="UniProtKB-EC"/>
</dbReference>
<reference evidence="12 13" key="1">
    <citation type="submission" date="2017-10" db="EMBL/GenBank/DDBJ databases">
        <title>Comparative genomics in systemic dimorphic fungi from Ajellomycetaceae.</title>
        <authorList>
            <person name="Munoz J.F."/>
            <person name="Mcewen J.G."/>
            <person name="Clay O.K."/>
            <person name="Cuomo C.A."/>
        </authorList>
    </citation>
    <scope>NUCLEOTIDE SEQUENCE [LARGE SCALE GENOMIC DNA]</scope>
    <source>
        <strain evidence="12 13">UAMH5409</strain>
    </source>
</reference>
<name>A0A2B7Y6S8_9EURO</name>
<dbReference type="GO" id="GO:0000272">
    <property type="term" value="P:polysaccharide catabolic process"/>
    <property type="evidence" value="ECO:0007669"/>
    <property type="project" value="UniProtKB-KW"/>
</dbReference>
<dbReference type="EC" id="3.2.1.39" evidence="3"/>
<dbReference type="OrthoDB" id="4473401at2759"/>
<dbReference type="FunFam" id="2.70.98.30:FF:000006">
    <property type="entry name" value="Endo-1,3-beta-glucanase Engl1"/>
    <property type="match status" value="1"/>
</dbReference>
<keyword evidence="13" id="KW-1185">Reference proteome</keyword>
<evidence type="ECO:0000256" key="8">
    <source>
        <dbReference type="ARBA" id="ARBA00023326"/>
    </source>
</evidence>
<feature type="chain" id="PRO_5012383199" description="glucan endo-1,3-beta-D-glucosidase" evidence="9">
    <location>
        <begin position="26"/>
        <end position="928"/>
    </location>
</feature>
<gene>
    <name evidence="12" type="ORF">AJ79_01453</name>
</gene>
<proteinExistence type="inferred from homology"/>
<dbReference type="GO" id="GO:0071555">
    <property type="term" value="P:cell wall organization"/>
    <property type="evidence" value="ECO:0007669"/>
    <property type="project" value="UniProtKB-KW"/>
</dbReference>
<keyword evidence="6" id="KW-0326">Glycosidase</keyword>
<comment type="catalytic activity">
    <reaction evidence="1">
        <text>Hydrolysis of (1-&gt;3)-beta-D-glucosidic linkages in (1-&gt;3)-beta-D-glucans.</text>
        <dbReference type="EC" id="3.2.1.39"/>
    </reaction>
</comment>
<dbReference type="InterPro" id="IPR040720">
    <property type="entry name" value="GH81_C"/>
</dbReference>
<dbReference type="Gene3D" id="1.20.5.420">
    <property type="entry name" value="Immunoglobulin FC, subunit C"/>
    <property type="match status" value="1"/>
</dbReference>
<dbReference type="Gene3D" id="1.10.287.1170">
    <property type="entry name" value="glycoside hydrolase family 81 endo-[beta] glucanase"/>
    <property type="match status" value="1"/>
</dbReference>